<evidence type="ECO:0000313" key="1">
    <source>
        <dbReference type="EMBL" id="ACZ40056.1"/>
    </source>
</evidence>
<dbReference type="AlphaFoldDB" id="D1C8B3"/>
<reference evidence="1 2" key="2">
    <citation type="journal article" date="2010" name="Stand. Genomic Sci.">
        <title>Complete genome sequence of Desulfohalobium retbaense type strain (HR(100)).</title>
        <authorList>
            <person name="Spring S."/>
            <person name="Nolan M."/>
            <person name="Lapidus A."/>
            <person name="Glavina Del Rio T."/>
            <person name="Copeland A."/>
            <person name="Tice H."/>
            <person name="Cheng J.F."/>
            <person name="Lucas S."/>
            <person name="Land M."/>
            <person name="Chen F."/>
            <person name="Bruce D."/>
            <person name="Goodwin L."/>
            <person name="Pitluck S."/>
            <person name="Ivanova N."/>
            <person name="Mavromatis K."/>
            <person name="Mikhailova N."/>
            <person name="Pati A."/>
            <person name="Chen A."/>
            <person name="Palaniappan K."/>
            <person name="Hauser L."/>
            <person name="Chang Y.J."/>
            <person name="Jeffries C.D."/>
            <person name="Munk C."/>
            <person name="Kiss H."/>
            <person name="Chain P."/>
            <person name="Han C."/>
            <person name="Brettin T."/>
            <person name="Detter J.C."/>
            <person name="Schuler E."/>
            <person name="Goker M."/>
            <person name="Rohde M."/>
            <person name="Bristow J."/>
            <person name="Eisen J.A."/>
            <person name="Markowitz V."/>
            <person name="Hugenholtz P."/>
            <person name="Kyrpides N.C."/>
            <person name="Klenk H.P."/>
        </authorList>
    </citation>
    <scope>NUCLEOTIDE SEQUENCE [LARGE SCALE GENOMIC DNA]</scope>
    <source>
        <strain evidence="2">ATCC 49802 / DSM 20745 / S 6022</strain>
    </source>
</reference>
<gene>
    <name evidence="1" type="ordered locus">Sthe_2642</name>
</gene>
<name>D1C8B3_SPHTD</name>
<accession>D1C8B3</accession>
<dbReference type="STRING" id="479434.Sthe_2642"/>
<dbReference type="EMBL" id="CP001824">
    <property type="protein sequence ID" value="ACZ40056.1"/>
    <property type="molecule type" value="Genomic_DNA"/>
</dbReference>
<dbReference type="InParanoid" id="D1C8B3"/>
<evidence type="ECO:0000313" key="2">
    <source>
        <dbReference type="Proteomes" id="UP000002027"/>
    </source>
</evidence>
<proteinExistence type="predicted"/>
<dbReference type="HOGENOM" id="CLU_1401678_0_0_0"/>
<sequence length="194" mass="22654">MVFRHRVPDPALHIVSFDWVRKFPAPLAWQVTAATHGVRVVWLVDDWQVRSSYHHPASRAIYVNTRGTTWYQTALTYGAATYVEAVTLWFLHEVGHAAHRHEGDRRRALRLGKDDPREVQAWHFALAFRASQRDKWQRLVDAYAAWYSTYHHRWKDWPDDLEEARAAGWPARPYRGWPALGTERGDLNPRPAPA</sequence>
<keyword evidence="2" id="KW-1185">Reference proteome</keyword>
<dbReference type="RefSeq" id="WP_012873094.1">
    <property type="nucleotide sequence ID" value="NC_013524.1"/>
</dbReference>
<dbReference type="Proteomes" id="UP000002027">
    <property type="component" value="Chromosome 2"/>
</dbReference>
<organism evidence="1 2">
    <name type="scientific">Sphaerobacter thermophilus (strain ATCC 49802 / DSM 20745 / KCCM 41009 / NCIMB 13125 / S 6022)</name>
    <dbReference type="NCBI Taxonomy" id="479434"/>
    <lineage>
        <taxon>Bacteria</taxon>
        <taxon>Pseudomonadati</taxon>
        <taxon>Thermomicrobiota</taxon>
        <taxon>Thermomicrobia</taxon>
        <taxon>Sphaerobacterales</taxon>
        <taxon>Sphaerobacterineae</taxon>
        <taxon>Sphaerobacteraceae</taxon>
        <taxon>Sphaerobacter</taxon>
    </lineage>
</organism>
<protein>
    <submittedName>
        <fullName evidence="1">Uncharacterized protein</fullName>
    </submittedName>
</protein>
<reference evidence="2" key="1">
    <citation type="submission" date="2009-11" db="EMBL/GenBank/DDBJ databases">
        <title>The complete chromosome 2 of Sphaerobacter thermophilus DSM 20745.</title>
        <authorList>
            <person name="Lucas S."/>
            <person name="Copeland A."/>
            <person name="Lapidus A."/>
            <person name="Glavina del Rio T."/>
            <person name="Dalin E."/>
            <person name="Tice H."/>
            <person name="Bruce D."/>
            <person name="Goodwin L."/>
            <person name="Pitluck S."/>
            <person name="Kyrpides N."/>
            <person name="Mavromatis K."/>
            <person name="Ivanova N."/>
            <person name="Mikhailova N."/>
            <person name="LaButti K.M."/>
            <person name="Clum A."/>
            <person name="Sun H.I."/>
            <person name="Brettin T."/>
            <person name="Detter J.C."/>
            <person name="Han C."/>
            <person name="Larimer F."/>
            <person name="Land M."/>
            <person name="Hauser L."/>
            <person name="Markowitz V."/>
            <person name="Cheng J.F."/>
            <person name="Hugenholtz P."/>
            <person name="Woyke T."/>
            <person name="Wu D."/>
            <person name="Steenblock K."/>
            <person name="Schneider S."/>
            <person name="Pukall R."/>
            <person name="Goeker M."/>
            <person name="Klenk H.P."/>
            <person name="Eisen J.A."/>
        </authorList>
    </citation>
    <scope>NUCLEOTIDE SEQUENCE [LARGE SCALE GENOMIC DNA]</scope>
    <source>
        <strain evidence="2">ATCC 49802 / DSM 20745 / S 6022</strain>
    </source>
</reference>
<dbReference type="KEGG" id="sti:Sthe_2642"/>